<evidence type="ECO:0000313" key="1">
    <source>
        <dbReference type="EMBL" id="MDQ9092941.1"/>
    </source>
</evidence>
<evidence type="ECO:0000313" key="2">
    <source>
        <dbReference type="Proteomes" id="UP001226574"/>
    </source>
</evidence>
<dbReference type="Proteomes" id="UP001226574">
    <property type="component" value="Unassembled WGS sequence"/>
</dbReference>
<comment type="caution">
    <text evidence="1">The sequence shown here is derived from an EMBL/GenBank/DDBJ whole genome shotgun (WGS) entry which is preliminary data.</text>
</comment>
<proteinExistence type="predicted"/>
<protein>
    <submittedName>
        <fullName evidence="1">Uncharacterized protein</fullName>
    </submittedName>
</protein>
<reference evidence="1 2" key="1">
    <citation type="submission" date="2023-08" db="EMBL/GenBank/DDBJ databases">
        <title>Pseudoalteromonas haloplanktis LL1 genome.</title>
        <authorList>
            <person name="Wu S."/>
        </authorList>
    </citation>
    <scope>NUCLEOTIDE SEQUENCE [LARGE SCALE GENOMIC DNA]</scope>
    <source>
        <strain evidence="1 2">LL1</strain>
    </source>
</reference>
<dbReference type="EMBL" id="JAVIFY010000011">
    <property type="protein sequence ID" value="MDQ9092941.1"/>
    <property type="molecule type" value="Genomic_DNA"/>
</dbReference>
<dbReference type="RefSeq" id="WP_157589013.1">
    <property type="nucleotide sequence ID" value="NZ_JAVIFY010000011.1"/>
</dbReference>
<accession>A0ABU1BGR4</accession>
<organism evidence="1 2">
    <name type="scientific">Pseudoalteromonas haloplanktis</name>
    <name type="common">Alteromonas haloplanktis</name>
    <dbReference type="NCBI Taxonomy" id="228"/>
    <lineage>
        <taxon>Bacteria</taxon>
        <taxon>Pseudomonadati</taxon>
        <taxon>Pseudomonadota</taxon>
        <taxon>Gammaproteobacteria</taxon>
        <taxon>Alteromonadales</taxon>
        <taxon>Pseudoalteromonadaceae</taxon>
        <taxon>Pseudoalteromonas</taxon>
    </lineage>
</organism>
<gene>
    <name evidence="1" type="ORF">RC083_15275</name>
</gene>
<sequence length="48" mass="5363">MHNCQNILETSDLKEQSYFPMSAIENIEHGVKGLKKPAEAGFFSSGDY</sequence>
<name>A0ABU1BGR4_PSEHA</name>
<keyword evidence="2" id="KW-1185">Reference proteome</keyword>